<protein>
    <recommendedName>
        <fullName evidence="5">Queuine tRNA-ribosyltransferase</fullName>
        <ecNumber evidence="5">2.4.2.29</ecNumber>
    </recommendedName>
    <alternativeName>
        <fullName evidence="5">Guanine insertion enzyme</fullName>
    </alternativeName>
    <alternativeName>
        <fullName evidence="5">tRNA-guanine transglycosylase</fullName>
    </alternativeName>
</protein>
<feature type="binding site" evidence="5">
    <location>
        <begin position="124"/>
        <end position="128"/>
    </location>
    <ligand>
        <name>substrate</name>
    </ligand>
</feature>
<evidence type="ECO:0000313" key="9">
    <source>
        <dbReference type="Proteomes" id="UP000595221"/>
    </source>
</evidence>
<feature type="region of interest" description="RNA binding; important for wobble base 34 recognition" evidence="5">
    <location>
        <begin position="340"/>
        <end position="344"/>
    </location>
</feature>
<gene>
    <name evidence="5 8" type="primary">tgt</name>
    <name evidence="8" type="ORF">I6H58_04460</name>
</gene>
<dbReference type="Proteomes" id="UP000595221">
    <property type="component" value="Chromosome"/>
</dbReference>
<feature type="binding site" evidence="5">
    <location>
        <position position="375"/>
    </location>
    <ligand>
        <name>Zn(2+)</name>
        <dbReference type="ChEBI" id="CHEBI:29105"/>
    </ligand>
</feature>
<feature type="compositionally biased region" description="Basic and acidic residues" evidence="6">
    <location>
        <begin position="27"/>
        <end position="42"/>
    </location>
</feature>
<dbReference type="EC" id="2.4.2.29" evidence="5"/>
<evidence type="ECO:0000256" key="1">
    <source>
        <dbReference type="ARBA" id="ARBA00022676"/>
    </source>
</evidence>
<comment type="caution">
    <text evidence="5">Lacks conserved residue(s) required for the propagation of feature annotation.</text>
</comment>
<dbReference type="SUPFAM" id="SSF51713">
    <property type="entry name" value="tRNA-guanine transglycosylase"/>
    <property type="match status" value="1"/>
</dbReference>
<evidence type="ECO:0000256" key="3">
    <source>
        <dbReference type="ARBA" id="ARBA00022694"/>
    </source>
</evidence>
<keyword evidence="5" id="KW-0862">Zinc</keyword>
<feature type="region of interest" description="Disordered" evidence="6">
    <location>
        <begin position="27"/>
        <end position="48"/>
    </location>
</feature>
<evidence type="ECO:0000259" key="7">
    <source>
        <dbReference type="Pfam" id="PF01702"/>
    </source>
</evidence>
<proteinExistence type="inferred from homology"/>
<dbReference type="Gene3D" id="3.20.20.105">
    <property type="entry name" value="Queuine tRNA-ribosyltransferase-like"/>
    <property type="match status" value="1"/>
</dbReference>
<feature type="binding site" evidence="5">
    <location>
        <position position="288"/>
    </location>
    <ligand>
        <name>substrate</name>
    </ligand>
</feature>
<evidence type="ECO:0000256" key="6">
    <source>
        <dbReference type="SAM" id="MobiDB-lite"/>
    </source>
</evidence>
<reference evidence="8 9" key="1">
    <citation type="submission" date="2020-12" db="EMBL/GenBank/DDBJ databases">
        <title>FDA dAtabase for Regulatory Grade micrObial Sequences (FDA-ARGOS): Supporting development and validation of Infectious Disease Dx tests.</title>
        <authorList>
            <person name="Sproer C."/>
            <person name="Gronow S."/>
            <person name="Severitt S."/>
            <person name="Schroder I."/>
            <person name="Tallon L."/>
            <person name="Sadzewicz L."/>
            <person name="Zhao X."/>
            <person name="Boylan J."/>
            <person name="Ott S."/>
            <person name="Bowen H."/>
            <person name="Vavikolanu K."/>
            <person name="Mehta A."/>
            <person name="Aluvathingal J."/>
            <person name="Nadendla S."/>
            <person name="Lowell S."/>
            <person name="Myers T."/>
            <person name="Yan Y."/>
            <person name="Sichtig H."/>
        </authorList>
    </citation>
    <scope>NUCLEOTIDE SEQUENCE [LARGE SCALE GENOMIC DNA]</scope>
    <source>
        <strain evidence="8 9">FDAARGOS_1001</strain>
    </source>
</reference>
<comment type="pathway">
    <text evidence="5">tRNA modification; tRNA-queuosine biosynthesis.</text>
</comment>
<evidence type="ECO:0000256" key="2">
    <source>
        <dbReference type="ARBA" id="ARBA00022679"/>
    </source>
</evidence>
<dbReference type="NCBIfam" id="TIGR00430">
    <property type="entry name" value="Q_tRNA_tgt"/>
    <property type="match status" value="1"/>
</dbReference>
<comment type="function">
    <text evidence="5">Catalyzes the base-exchange of a guanine (G) residue with the queuine precursor 7-aminomethyl-7-deazaguanine (PreQ1) at position 34 (anticodon wobble position) in tRNAs with GU(N) anticodons (tRNA-Asp, -Asn, -His and -Tyr). Catalysis occurs through a double-displacement mechanism. The nucleophile active site attacks the C1' of nucleotide 34 to detach the guanine base from the RNA, forming a covalent enzyme-RNA intermediate. The proton acceptor active site deprotonates the incoming PreQ1, allowing a nucleophilic attack on the C1' of the ribose to form the product. After dissociation, two additional enzymatic reactions on the tRNA convert PreQ1 to queuine (Q), resulting in the hypermodified nucleoside queuosine (7-(((4,5-cis-dihydroxy-2-cyclopenten-1-yl)amino)methyl)-7-deazaguanosine).</text>
</comment>
<dbReference type="PANTHER" id="PTHR46499:SF1">
    <property type="entry name" value="QUEUINE TRNA-RIBOSYLTRANSFERASE"/>
    <property type="match status" value="1"/>
</dbReference>
<feature type="binding site" evidence="5">
    <location>
        <position position="261"/>
    </location>
    <ligand>
        <name>substrate</name>
    </ligand>
</feature>
<dbReference type="InterPro" id="IPR036511">
    <property type="entry name" value="TGT-like_sf"/>
</dbReference>
<dbReference type="InterPro" id="IPR050076">
    <property type="entry name" value="ArchSynthase1/Queuine_TRR"/>
</dbReference>
<dbReference type="Pfam" id="PF01702">
    <property type="entry name" value="TGT"/>
    <property type="match status" value="2"/>
</dbReference>
<dbReference type="NCBIfam" id="TIGR00449">
    <property type="entry name" value="tgt_general"/>
    <property type="match status" value="1"/>
</dbReference>
<keyword evidence="2 5" id="KW-0808">Transferase</keyword>
<dbReference type="GO" id="GO:0008479">
    <property type="term" value="F:tRNA-guanosine(34) queuine transglycosylase activity"/>
    <property type="evidence" value="ECO:0007669"/>
    <property type="project" value="UniProtKB-UniRule"/>
</dbReference>
<dbReference type="AlphaFoldDB" id="A0A7T4T592"/>
<accession>A0A7T4T592</accession>
<keyword evidence="1 5" id="KW-0328">Glycosyltransferase</keyword>
<dbReference type="RefSeq" id="WP_198490953.1">
    <property type="nucleotide sequence ID" value="NZ_CP066078.1"/>
</dbReference>
<dbReference type="GO" id="GO:0008616">
    <property type="term" value="P:tRNA queuosine(34) biosynthetic process"/>
    <property type="evidence" value="ECO:0007669"/>
    <property type="project" value="UniProtKB-UniRule"/>
</dbReference>
<dbReference type="EMBL" id="CP066078">
    <property type="protein sequence ID" value="QQC60183.1"/>
    <property type="molecule type" value="Genomic_DNA"/>
</dbReference>
<feature type="domain" description="tRNA-guanine(15) transglycosylase-like" evidence="7">
    <location>
        <begin position="170"/>
        <end position="437"/>
    </location>
</feature>
<comment type="similarity">
    <text evidence="5">Belongs to the queuine tRNA-ribosyltransferase family.</text>
</comment>
<feature type="binding site" evidence="5">
    <location>
        <position position="378"/>
    </location>
    <ligand>
        <name>Zn(2+)</name>
        <dbReference type="ChEBI" id="CHEBI:29105"/>
    </ligand>
</feature>
<dbReference type="InterPro" id="IPR004803">
    <property type="entry name" value="TGT"/>
</dbReference>
<evidence type="ECO:0000313" key="8">
    <source>
        <dbReference type="EMBL" id="QQC60183.1"/>
    </source>
</evidence>
<feature type="binding site" evidence="5">
    <location>
        <position position="404"/>
    </location>
    <ligand>
        <name>Zn(2+)</name>
        <dbReference type="ChEBI" id="CHEBI:29105"/>
    </ligand>
</feature>
<dbReference type="GO" id="GO:0046872">
    <property type="term" value="F:metal ion binding"/>
    <property type="evidence" value="ECO:0007669"/>
    <property type="project" value="UniProtKB-KW"/>
</dbReference>
<feature type="active site" description="Proton acceptor" evidence="5">
    <location>
        <position position="124"/>
    </location>
</feature>
<dbReference type="PANTHER" id="PTHR46499">
    <property type="entry name" value="QUEUINE TRNA-RIBOSYLTRANSFERASE"/>
    <property type="match status" value="1"/>
</dbReference>
<keyword evidence="4 5" id="KW-0671">Queuosine biosynthesis</keyword>
<keyword evidence="5" id="KW-0479">Metal-binding</keyword>
<organism evidence="8 9">
    <name type="scientific">Rothia kristinae</name>
    <dbReference type="NCBI Taxonomy" id="37923"/>
    <lineage>
        <taxon>Bacteria</taxon>
        <taxon>Bacillati</taxon>
        <taxon>Actinomycetota</taxon>
        <taxon>Actinomycetes</taxon>
        <taxon>Micrococcales</taxon>
        <taxon>Micrococcaceae</taxon>
        <taxon>Rothia</taxon>
    </lineage>
</organism>
<feature type="active site" description="Nucleophile" evidence="5">
    <location>
        <position position="335"/>
    </location>
</feature>
<feature type="binding site" evidence="5">
    <location>
        <position position="211"/>
    </location>
    <ligand>
        <name>substrate</name>
    </ligand>
</feature>
<feature type="binding site" evidence="5">
    <location>
        <position position="373"/>
    </location>
    <ligand>
        <name>Zn(2+)</name>
        <dbReference type="ChEBI" id="CHEBI:29105"/>
    </ligand>
</feature>
<comment type="subunit">
    <text evidence="5">Homodimer. Within each dimer, one monomer is responsible for RNA recognition and catalysis, while the other monomer binds to the replacement base PreQ1.</text>
</comment>
<comment type="cofactor">
    <cofactor evidence="5">
        <name>Zn(2+)</name>
        <dbReference type="ChEBI" id="CHEBI:29105"/>
    </cofactor>
    <text evidence="5">Binds 1 zinc ion per subunit.</text>
</comment>
<keyword evidence="3 5" id="KW-0819">tRNA processing</keyword>
<evidence type="ECO:0000256" key="5">
    <source>
        <dbReference type="HAMAP-Rule" id="MF_00168"/>
    </source>
</evidence>
<dbReference type="UniPathway" id="UPA00392"/>
<dbReference type="GO" id="GO:0005829">
    <property type="term" value="C:cytosol"/>
    <property type="evidence" value="ECO:0007669"/>
    <property type="project" value="TreeGrafter"/>
</dbReference>
<name>A0A7T4T592_9MICC</name>
<dbReference type="InterPro" id="IPR002616">
    <property type="entry name" value="tRNA_ribo_trans-like"/>
</dbReference>
<dbReference type="HAMAP" id="MF_00168">
    <property type="entry name" value="Q_tRNA_Tgt"/>
    <property type="match status" value="1"/>
</dbReference>
<comment type="catalytic activity">
    <reaction evidence="5">
        <text>7-aminomethyl-7-carbaguanine + guanosine(34) in tRNA = 7-aminomethyl-7-carbaguanosine(34) in tRNA + guanine</text>
        <dbReference type="Rhea" id="RHEA:24104"/>
        <dbReference type="Rhea" id="RHEA-COMP:10341"/>
        <dbReference type="Rhea" id="RHEA-COMP:10342"/>
        <dbReference type="ChEBI" id="CHEBI:16235"/>
        <dbReference type="ChEBI" id="CHEBI:58703"/>
        <dbReference type="ChEBI" id="CHEBI:74269"/>
        <dbReference type="ChEBI" id="CHEBI:82833"/>
        <dbReference type="EC" id="2.4.2.29"/>
    </reaction>
</comment>
<feature type="domain" description="tRNA-guanine(15) transglycosylase-like" evidence="7">
    <location>
        <begin position="47"/>
        <end position="136"/>
    </location>
</feature>
<evidence type="ECO:0000256" key="4">
    <source>
        <dbReference type="ARBA" id="ARBA00022785"/>
    </source>
</evidence>
<sequence length="463" mass="50179">MPTPDQTVTAPASDAFGFAIGSRLAETDDARGTRDARERNDGGRFLGRTGVITTPHGSIATPAFIPVGTQATVKAVLPESMAELGAQALLANAYHLYLQPGPEVLDAAGGLGAFMNWPGPTFTDSGGFQVMSLGSGFKKVIDMGTVTDAVGADGRPVGDDDVAAGKERMAYVDDDGVTFRSHLNGDRHRFTPEISMRVQHQLGADIMFAFDELTTLYNSRGYQERALERTRLWALRCVEEHRRLTEQRAGKPYQALFGVIQGAQYEDLRRKACRDLGAMGFDGFGLGGALEKENLGTIVRWCAEELPEAKPRHLLGISEPDDIFVAIENGADTFDCVSPTRVARTSAVYSPDGRFNVSNARFKTDFSPIVDVCDCYTCTHYTRAYLHHLFKAKERLAATLASIHNERFIVRMVDTARETIASGDYFAYRDEFLGRYYAARATSDPASGAAASGGAASAGKGRA</sequence>